<dbReference type="Proteomes" id="UP000682204">
    <property type="component" value="Chromosome"/>
</dbReference>
<protein>
    <submittedName>
        <fullName evidence="1">DUF111 family protein</fullName>
    </submittedName>
</protein>
<accession>A0ACD1DVW2</accession>
<evidence type="ECO:0000313" key="2">
    <source>
        <dbReference type="Proteomes" id="UP000682204"/>
    </source>
</evidence>
<organism evidence="1 2">
    <name type="scientific">Aminirod propionatiphilus</name>
    <dbReference type="NCBI Taxonomy" id="3415223"/>
    <lineage>
        <taxon>Bacteria</taxon>
        <taxon>Thermotogati</taxon>
        <taxon>Synergistota</taxon>
        <taxon>Synergistia</taxon>
        <taxon>Synergistales</taxon>
        <taxon>Aminiphilaceae</taxon>
        <taxon>Aminirod</taxon>
    </lineage>
</organism>
<keyword evidence="2" id="KW-1185">Reference proteome</keyword>
<reference evidence="1" key="1">
    <citation type="submission" date="2021-05" db="EMBL/GenBank/DDBJ databases">
        <title>An isolated secondary fermenter in methanogenic hydrocarbon-degrading communities.</title>
        <authorList>
            <person name="Liu Y.-F."/>
            <person name="Liu Z.-l."/>
        </authorList>
    </citation>
    <scope>NUCLEOTIDE SEQUENCE</scope>
    <source>
        <strain evidence="1">L-13</strain>
    </source>
</reference>
<name>A0ACD1DVW2_9BACT</name>
<gene>
    <name evidence="1" type="ORF">KIH16_00345</name>
</gene>
<proteinExistence type="predicted"/>
<dbReference type="EMBL" id="CP074691">
    <property type="protein sequence ID" value="QVL36313.1"/>
    <property type="molecule type" value="Genomic_DNA"/>
</dbReference>
<sequence length="364" mass="38676">MILFEPHAGADGTRLLGALVDLGGDLSRLLPLRGFRAFGVEALSLRAERGREGPGATGLVVEVSERGSWIGRDMAEALDRASDLVGASSAVRERALRALALLLEAERVLGGGETLSVETGSFRTVVDLLGFFLLLDGLGEGPFLSMPLAVGSGAASGPGGLVLSPSPLVVETARLGALPLRGGPPSARVSTTAAALLASAERFIESFPSGVPLRVGYGVGDCAADAVRAILFRGGSLEEAHLVEASLDDATGEEMGRFLEELQTMSLEAHLLQALGKKGRPLFILRALARSDQVEAVRAFFLERTPTLGVRSWPVRKDQMDRRWEVRTALVDGKAYPLRVKISRLGTVVKEKVEDDDVRRLPLP</sequence>
<evidence type="ECO:0000313" key="1">
    <source>
        <dbReference type="EMBL" id="QVL36313.1"/>
    </source>
</evidence>